<dbReference type="AlphaFoldDB" id="A0A6H1TSI5"/>
<dbReference type="GO" id="GO:0009279">
    <property type="term" value="C:cell outer membrane"/>
    <property type="evidence" value="ECO:0007669"/>
    <property type="project" value="TreeGrafter"/>
</dbReference>
<protein>
    <submittedName>
        <fullName evidence="2">DUF3769 domain-containing protein</fullName>
    </submittedName>
</protein>
<evidence type="ECO:0000256" key="1">
    <source>
        <dbReference type="SAM" id="MobiDB-lite"/>
    </source>
</evidence>
<proteinExistence type="predicted"/>
<evidence type="ECO:0000313" key="3">
    <source>
        <dbReference type="Proteomes" id="UP000500857"/>
    </source>
</evidence>
<dbReference type="InterPro" id="IPR022244">
    <property type="entry name" value="DUF3769"/>
</dbReference>
<dbReference type="PANTHER" id="PTHR30189">
    <property type="entry name" value="LPS-ASSEMBLY PROTEIN"/>
    <property type="match status" value="1"/>
</dbReference>
<dbReference type="Proteomes" id="UP000500857">
    <property type="component" value="Chromosome"/>
</dbReference>
<feature type="region of interest" description="Disordered" evidence="1">
    <location>
        <begin position="57"/>
        <end position="129"/>
    </location>
</feature>
<name>A0A6H1TSI5_9CYAN</name>
<dbReference type="RefSeq" id="WP_168567725.1">
    <property type="nucleotide sequence ID" value="NZ_CP051167.1"/>
</dbReference>
<dbReference type="SUPFAM" id="SSF56935">
    <property type="entry name" value="Porins"/>
    <property type="match status" value="1"/>
</dbReference>
<feature type="compositionally biased region" description="Polar residues" evidence="1">
    <location>
        <begin position="22"/>
        <end position="35"/>
    </location>
</feature>
<dbReference type="InterPro" id="IPR050218">
    <property type="entry name" value="LptD"/>
</dbReference>
<accession>A0A6H1TSI5</accession>
<dbReference type="KEGG" id="oxy:HCG48_02350"/>
<evidence type="ECO:0000313" key="2">
    <source>
        <dbReference type="EMBL" id="QIZ69568.1"/>
    </source>
</evidence>
<dbReference type="GO" id="GO:1990351">
    <property type="term" value="C:transporter complex"/>
    <property type="evidence" value="ECO:0007669"/>
    <property type="project" value="TreeGrafter"/>
</dbReference>
<keyword evidence="3" id="KW-1185">Reference proteome</keyword>
<organism evidence="2 3">
    <name type="scientific">Oxynema aestuarii AP17</name>
    <dbReference type="NCBI Taxonomy" id="2064643"/>
    <lineage>
        <taxon>Bacteria</taxon>
        <taxon>Bacillati</taxon>
        <taxon>Cyanobacteriota</taxon>
        <taxon>Cyanophyceae</taxon>
        <taxon>Oscillatoriophycideae</taxon>
        <taxon>Oscillatoriales</taxon>
        <taxon>Oscillatoriaceae</taxon>
        <taxon>Oxynema</taxon>
        <taxon>Oxynema aestuarii</taxon>
    </lineage>
</organism>
<dbReference type="PANTHER" id="PTHR30189:SF1">
    <property type="entry name" value="LPS-ASSEMBLY PROTEIN LPTD"/>
    <property type="match status" value="1"/>
</dbReference>
<sequence length="798" mass="87735">MPYPALPPEPPSIVITFDYRCSSTPRSPALSSPGSPSVEAIGSELFQPLTDASLLGTPLEIDLSPQPRDDRRTGDPASVRPGAIAPPEAIVETEFFDAPRPLPSTARNPGKTVKPRREIPAPDPSKIGQVLRKIPGEPHSLPHRSPGDFYRSLESVYTRQSGQSPQVANPAPTSPPAEVIPSQVVELRSNRQQYDTEARVVTAEGEVLMRFRGAILASDWLQMNLDSRIAVAEGDAIYTKGPQVLRGDRIEYDTVRNLGEVNVARGELFFPSAAQDFGPPLPTDVTSTALQDRALVDRLRAGQPPKRVLPGGGVFVGTGGGRQFGLPAIGGTLNRLRFEAERLNFNDEGWEGTNVRISNDPFSPPELEFRAEYARGRRLSPEQDEIVAKRGRLVFDQKVSIPIVRERVIIDRSDRDPSLIRFGYDREDRGGLYVESTVAPPLPGPFRLNLIPQYYLQRSLEEGTGTFDRLFGLKAKLQGNLTPTTTLTGSAVFTNFDFNGDEENPLDPNENDNFRGSLRLQQQLGGYRVSGEYSYRDRLFNGSLGYQTVQQSLGVVVTSPVIPLGKTGFNLSYQGSAQAIEADSDRLELLEPIRENNRIDLNRYQASASLSRGVLLWKGDSLPATPTQGLRYTNAPVVPYVSLFGGLTAVATAYSNDDTQNTLTGTIGIQGQFGHFSRPWLDYTGFNLGLSRVWQDGESPFLFDRIADAKVLSAGIVQQIYGPFRLGVQTSINLDTGERIGTDYRIEYSRRTYGVTLSYNPERAIGNLTLRISDFNWVSGGETFSSPEVRSVDGGVRR</sequence>
<gene>
    <name evidence="2" type="ORF">HCG48_02350</name>
</gene>
<dbReference type="Pfam" id="PF12600">
    <property type="entry name" value="DUF3769"/>
    <property type="match status" value="1"/>
</dbReference>
<feature type="region of interest" description="Disordered" evidence="1">
    <location>
        <begin position="22"/>
        <end position="42"/>
    </location>
</feature>
<feature type="region of interest" description="Disordered" evidence="1">
    <location>
        <begin position="157"/>
        <end position="177"/>
    </location>
</feature>
<feature type="compositionally biased region" description="Polar residues" evidence="1">
    <location>
        <begin position="157"/>
        <end position="167"/>
    </location>
</feature>
<dbReference type="EMBL" id="CP051167">
    <property type="protein sequence ID" value="QIZ69568.1"/>
    <property type="molecule type" value="Genomic_DNA"/>
</dbReference>
<reference evidence="2 3" key="1">
    <citation type="submission" date="2020-04" db="EMBL/GenBank/DDBJ databases">
        <authorList>
            <person name="Basu S."/>
            <person name="Maruthanayagam V."/>
            <person name="Chakraborty S."/>
            <person name="Pramanik A."/>
            <person name="Mukherjee J."/>
            <person name="Brink B."/>
        </authorList>
    </citation>
    <scope>NUCLEOTIDE SEQUENCE [LARGE SCALE GENOMIC DNA]</scope>
    <source>
        <strain evidence="2 3">AP17</strain>
    </source>
</reference>